<evidence type="ECO:0000259" key="9">
    <source>
        <dbReference type="PROSITE" id="PS50157"/>
    </source>
</evidence>
<dbReference type="GeneID" id="65086189"/>
<evidence type="ECO:0000256" key="1">
    <source>
        <dbReference type="ARBA" id="ARBA00004123"/>
    </source>
</evidence>
<dbReference type="VEuPathDB" id="FungiDB:FMAN_06926"/>
<feature type="domain" description="C2H2-type" evidence="9">
    <location>
        <begin position="26"/>
        <end position="55"/>
    </location>
</feature>
<dbReference type="CDD" id="cd12148">
    <property type="entry name" value="fungal_TF_MHR"/>
    <property type="match status" value="1"/>
</dbReference>
<evidence type="ECO:0000256" key="3">
    <source>
        <dbReference type="ARBA" id="ARBA00022737"/>
    </source>
</evidence>
<organism evidence="10 11">
    <name type="scientific">Fusarium mangiferae</name>
    <name type="common">Mango malformation disease fungus</name>
    <dbReference type="NCBI Taxonomy" id="192010"/>
    <lineage>
        <taxon>Eukaryota</taxon>
        <taxon>Fungi</taxon>
        <taxon>Dikarya</taxon>
        <taxon>Ascomycota</taxon>
        <taxon>Pezizomycotina</taxon>
        <taxon>Sordariomycetes</taxon>
        <taxon>Hypocreomycetidae</taxon>
        <taxon>Hypocreales</taxon>
        <taxon>Nectriaceae</taxon>
        <taxon>Fusarium</taxon>
        <taxon>Fusarium fujikuroi species complex</taxon>
    </lineage>
</organism>
<dbReference type="EMBL" id="FCQH01000005">
    <property type="protein sequence ID" value="CVK91817.1"/>
    <property type="molecule type" value="Genomic_DNA"/>
</dbReference>
<keyword evidence="4 7" id="KW-0863">Zinc-finger</keyword>
<dbReference type="AlphaFoldDB" id="A0A1L7T995"/>
<evidence type="ECO:0000256" key="4">
    <source>
        <dbReference type="ARBA" id="ARBA00022771"/>
    </source>
</evidence>
<keyword evidence="11" id="KW-1185">Reference proteome</keyword>
<feature type="region of interest" description="Disordered" evidence="8">
    <location>
        <begin position="283"/>
        <end position="309"/>
    </location>
</feature>
<dbReference type="Proteomes" id="UP000184255">
    <property type="component" value="Unassembled WGS sequence"/>
</dbReference>
<dbReference type="GO" id="GO:0005634">
    <property type="term" value="C:nucleus"/>
    <property type="evidence" value="ECO:0007669"/>
    <property type="project" value="UniProtKB-SubCell"/>
</dbReference>
<gene>
    <name evidence="10" type="ORF">FMAN_06926</name>
</gene>
<reference evidence="11" key="1">
    <citation type="journal article" date="2016" name="Genome Biol. Evol.">
        <title>Comparative 'omics' of the Fusarium fujikuroi species complex highlights differences in genetic potential and metabolite synthesis.</title>
        <authorList>
            <person name="Niehaus E.-M."/>
            <person name="Muensterkoetter M."/>
            <person name="Proctor R.H."/>
            <person name="Brown D.W."/>
            <person name="Sharon A."/>
            <person name="Idan Y."/>
            <person name="Oren-Young L."/>
            <person name="Sieber C.M."/>
            <person name="Novak O."/>
            <person name="Pencik A."/>
            <person name="Tarkowska D."/>
            <person name="Hromadova K."/>
            <person name="Freeman S."/>
            <person name="Maymon M."/>
            <person name="Elazar M."/>
            <person name="Youssef S.A."/>
            <person name="El-Shabrawy E.S.M."/>
            <person name="Shalaby A.B.A."/>
            <person name="Houterman P."/>
            <person name="Brock N.L."/>
            <person name="Burkhardt I."/>
            <person name="Tsavkelova E.A."/>
            <person name="Dickschat J.S."/>
            <person name="Galuszka P."/>
            <person name="Gueldener U."/>
            <person name="Tudzynski B."/>
        </authorList>
    </citation>
    <scope>NUCLEOTIDE SEQUENCE [LARGE SCALE GENOMIC DNA]</scope>
    <source>
        <strain evidence="11">MRC7560</strain>
    </source>
</reference>
<evidence type="ECO:0000256" key="6">
    <source>
        <dbReference type="ARBA" id="ARBA00023242"/>
    </source>
</evidence>
<dbReference type="Pfam" id="PF00096">
    <property type="entry name" value="zf-C2H2"/>
    <property type="match status" value="1"/>
</dbReference>
<dbReference type="PANTHER" id="PTHR40626">
    <property type="entry name" value="MIP31509P"/>
    <property type="match status" value="1"/>
</dbReference>
<evidence type="ECO:0000256" key="7">
    <source>
        <dbReference type="PROSITE-ProRule" id="PRU00042"/>
    </source>
</evidence>
<feature type="region of interest" description="Disordered" evidence="8">
    <location>
        <begin position="228"/>
        <end position="267"/>
    </location>
</feature>
<dbReference type="RefSeq" id="XP_041681146.1">
    <property type="nucleotide sequence ID" value="XM_041830488.1"/>
</dbReference>
<accession>A0A1L7T995</accession>
<dbReference type="PROSITE" id="PS00028">
    <property type="entry name" value="ZINC_FINGER_C2H2_1"/>
    <property type="match status" value="1"/>
</dbReference>
<dbReference type="GO" id="GO:0000785">
    <property type="term" value="C:chromatin"/>
    <property type="evidence" value="ECO:0007669"/>
    <property type="project" value="TreeGrafter"/>
</dbReference>
<dbReference type="InterPro" id="IPR051059">
    <property type="entry name" value="VerF-like"/>
</dbReference>
<dbReference type="GO" id="GO:0000978">
    <property type="term" value="F:RNA polymerase II cis-regulatory region sequence-specific DNA binding"/>
    <property type="evidence" value="ECO:0007669"/>
    <property type="project" value="InterPro"/>
</dbReference>
<dbReference type="SUPFAM" id="SSF57667">
    <property type="entry name" value="beta-beta-alpha zinc fingers"/>
    <property type="match status" value="1"/>
</dbReference>
<evidence type="ECO:0000313" key="11">
    <source>
        <dbReference type="Proteomes" id="UP000184255"/>
    </source>
</evidence>
<name>A0A1L7T995_FUSMA</name>
<dbReference type="PANTHER" id="PTHR40626:SF18">
    <property type="entry name" value="NICOTINATE CATABOLISM CLUSTER-SPECIFIC TRANSCRIPTION FACTOR"/>
    <property type="match status" value="1"/>
</dbReference>
<comment type="caution">
    <text evidence="10">The sequence shown here is derived from an EMBL/GenBank/DDBJ whole genome shotgun (WGS) entry which is preliminary data.</text>
</comment>
<dbReference type="Gene3D" id="3.30.160.60">
    <property type="entry name" value="Classic Zinc Finger"/>
    <property type="match status" value="1"/>
</dbReference>
<evidence type="ECO:0000313" key="10">
    <source>
        <dbReference type="EMBL" id="CVK91817.1"/>
    </source>
</evidence>
<keyword evidence="2" id="KW-0479">Metal-binding</keyword>
<evidence type="ECO:0000256" key="2">
    <source>
        <dbReference type="ARBA" id="ARBA00022723"/>
    </source>
</evidence>
<dbReference type="GO" id="GO:0000981">
    <property type="term" value="F:DNA-binding transcription factor activity, RNA polymerase II-specific"/>
    <property type="evidence" value="ECO:0007669"/>
    <property type="project" value="InterPro"/>
</dbReference>
<dbReference type="InterPro" id="IPR036236">
    <property type="entry name" value="Znf_C2H2_sf"/>
</dbReference>
<dbReference type="Pfam" id="PF04082">
    <property type="entry name" value="Fungal_trans"/>
    <property type="match status" value="1"/>
</dbReference>
<keyword evidence="6" id="KW-0539">Nucleus</keyword>
<keyword evidence="5" id="KW-0862">Zinc</keyword>
<dbReference type="SMART" id="SM00355">
    <property type="entry name" value="ZnF_C2H2"/>
    <property type="match status" value="1"/>
</dbReference>
<proteinExistence type="predicted"/>
<keyword evidence="3" id="KW-0677">Repeat</keyword>
<protein>
    <submittedName>
        <fullName evidence="10">Related to C2H2 zinc finger protein</fullName>
    </submittedName>
</protein>
<dbReference type="GO" id="GO:0006351">
    <property type="term" value="P:DNA-templated transcription"/>
    <property type="evidence" value="ECO:0007669"/>
    <property type="project" value="InterPro"/>
</dbReference>
<dbReference type="PROSITE" id="PS50157">
    <property type="entry name" value="ZINC_FINGER_C2H2_2"/>
    <property type="match status" value="1"/>
</dbReference>
<evidence type="ECO:0000256" key="5">
    <source>
        <dbReference type="ARBA" id="ARBA00022833"/>
    </source>
</evidence>
<evidence type="ECO:0000256" key="8">
    <source>
        <dbReference type="SAM" id="MobiDB-lite"/>
    </source>
</evidence>
<dbReference type="InterPro" id="IPR013087">
    <property type="entry name" value="Znf_C2H2_type"/>
</dbReference>
<comment type="subcellular location">
    <subcellularLocation>
        <location evidence="1">Nucleus</location>
    </subcellularLocation>
</comment>
<dbReference type="InterPro" id="IPR007219">
    <property type="entry name" value="XnlR_reg_dom"/>
</dbReference>
<dbReference type="GO" id="GO:0008270">
    <property type="term" value="F:zinc ion binding"/>
    <property type="evidence" value="ECO:0007669"/>
    <property type="project" value="UniProtKB-KW"/>
</dbReference>
<sequence>MDDNHFVPREPRYEEVRSRRRVAKRHQCPKPGCGKSFSRPSHLAWHALNHSAVEFECPRCAASFKRRDLLGTYTHALICKKRKLTNPLFSERHKARHASKDRLAGGLGLGILRTKRHRRGRLIMASGSTSGQPLATSRDPQRVVTIDQPGTDMISSALPEHVGVAGSDESAVGNFQEATERSATFDEAISDEPHGGILSTEGFDFLELGDMYHDSTFDFMHFNVTGDPQSPGSFRDSSLVPGQDDLPILPPNSLGFDQDGQSSHPMQDATALFSSTIRTPTECESADPFQRLPSPQPTGSHSKEALETSSNSAEVDSLCSLGRLGLNNLHLTQTKRGEILGLINDMRPVYPDGTSIDDSTADLSLDRMQEYLDLFFAKFNSCYPMIHTPTLEVLDAEPLFILSLIVFGATYKEKEDHQLSVCLYDAMTPYIMSGLSGIKVPDLSILQAFMILECYGIYRAGAYQRENAIVMHTFLFNAIRRLSRYHVRARIMVPDLRIDHEKDWKAFAYHEQYKRLILFIFMWDTQNVSYYSFMPSMSTQSIQVILPCSKEAWEANDEDAWKAMVSSKIDLPLINNMVKGFIEDGGSIWCETLDSLSLSFILHGLMSMCNDMVHFHNQSIYLGNAAEGNGNAWRCRMTAALELWKTKYDAYAMGTRQTIDEDSSLHEFRQENVAYLALYHTAHIVVNADIRHLQIAAGAEAIFGHVVTSTEREESIKAVMEWVRVTPDSAGHAAWHAAQMIREGLLNLRNWKANGMFHYPWCLYIGVLTIWAFVHFSQGQSDGDDNRGACHHSIGGEDILRTQSKALMHQTISNMASCTPATIGRDLHRCCPHGLAIEVAKYLKTVRWTAAFEAMKVLEGIVDTEIL</sequence>